<name>A0A0F9S8M9_9ZZZZ</name>
<comment type="caution">
    <text evidence="1">The sequence shown here is derived from an EMBL/GenBank/DDBJ whole genome shotgun (WGS) entry which is preliminary data.</text>
</comment>
<dbReference type="AlphaFoldDB" id="A0A0F9S8M9"/>
<organism evidence="1">
    <name type="scientific">marine sediment metagenome</name>
    <dbReference type="NCBI Taxonomy" id="412755"/>
    <lineage>
        <taxon>unclassified sequences</taxon>
        <taxon>metagenomes</taxon>
        <taxon>ecological metagenomes</taxon>
    </lineage>
</organism>
<accession>A0A0F9S8M9</accession>
<proteinExistence type="predicted"/>
<gene>
    <name evidence="1" type="ORF">LCGC14_0804740</name>
</gene>
<sequence>MDIEKEIKELKRIVSIHEPFFTHQYQYDQGLLMKRFEKIEAQVKKKRTIEKKNNVIAKLCTELDHLYFYAKKLIPKNITHDLGHKKELLKGIIEELILVI</sequence>
<protein>
    <submittedName>
        <fullName evidence="1">Uncharacterized protein</fullName>
    </submittedName>
</protein>
<reference evidence="1" key="1">
    <citation type="journal article" date="2015" name="Nature">
        <title>Complex archaea that bridge the gap between prokaryotes and eukaryotes.</title>
        <authorList>
            <person name="Spang A."/>
            <person name="Saw J.H."/>
            <person name="Jorgensen S.L."/>
            <person name="Zaremba-Niedzwiedzka K."/>
            <person name="Martijn J."/>
            <person name="Lind A.E."/>
            <person name="van Eijk R."/>
            <person name="Schleper C."/>
            <person name="Guy L."/>
            <person name="Ettema T.J."/>
        </authorList>
    </citation>
    <scope>NUCLEOTIDE SEQUENCE</scope>
</reference>
<evidence type="ECO:0000313" key="1">
    <source>
        <dbReference type="EMBL" id="KKN33331.1"/>
    </source>
</evidence>
<dbReference type="EMBL" id="LAZR01002187">
    <property type="protein sequence ID" value="KKN33331.1"/>
    <property type="molecule type" value="Genomic_DNA"/>
</dbReference>